<proteinExistence type="predicted"/>
<comment type="subcellular location">
    <subcellularLocation>
        <location evidence="1">Membrane</location>
        <topology evidence="1">Single-pass type I membrane protein</topology>
    </subcellularLocation>
</comment>
<organism evidence="7 8">
    <name type="scientific">Potamilus streckersoni</name>
    <dbReference type="NCBI Taxonomy" id="2493646"/>
    <lineage>
        <taxon>Eukaryota</taxon>
        <taxon>Metazoa</taxon>
        <taxon>Spiralia</taxon>
        <taxon>Lophotrochozoa</taxon>
        <taxon>Mollusca</taxon>
        <taxon>Bivalvia</taxon>
        <taxon>Autobranchia</taxon>
        <taxon>Heteroconchia</taxon>
        <taxon>Palaeoheterodonta</taxon>
        <taxon>Unionida</taxon>
        <taxon>Unionoidea</taxon>
        <taxon>Unionidae</taxon>
        <taxon>Ambleminae</taxon>
        <taxon>Lampsilini</taxon>
        <taxon>Potamilus</taxon>
    </lineage>
</organism>
<dbReference type="PANTHER" id="PTHR11640:SF31">
    <property type="entry name" value="IRREGULAR CHIASM C-ROUGHEST PROTEIN-RELATED"/>
    <property type="match status" value="1"/>
</dbReference>
<evidence type="ECO:0000256" key="3">
    <source>
        <dbReference type="ARBA" id="ARBA00023157"/>
    </source>
</evidence>
<dbReference type="GO" id="GO:0005911">
    <property type="term" value="C:cell-cell junction"/>
    <property type="evidence" value="ECO:0007669"/>
    <property type="project" value="TreeGrafter"/>
</dbReference>
<name>A0AAE0S1F8_9BIVA</name>
<dbReference type="InterPro" id="IPR003599">
    <property type="entry name" value="Ig_sub"/>
</dbReference>
<keyword evidence="8" id="KW-1185">Reference proteome</keyword>
<evidence type="ECO:0000259" key="6">
    <source>
        <dbReference type="PROSITE" id="PS50835"/>
    </source>
</evidence>
<gene>
    <name evidence="7" type="ORF">CHS0354_025611</name>
</gene>
<dbReference type="InterPro" id="IPR007110">
    <property type="entry name" value="Ig-like_dom"/>
</dbReference>
<reference evidence="7" key="3">
    <citation type="submission" date="2023-05" db="EMBL/GenBank/DDBJ databases">
        <authorList>
            <person name="Smith C.H."/>
        </authorList>
    </citation>
    <scope>NUCLEOTIDE SEQUENCE</scope>
    <source>
        <strain evidence="7">CHS0354</strain>
        <tissue evidence="7">Mantle</tissue>
    </source>
</reference>
<keyword evidence="5" id="KW-0393">Immunoglobulin domain</keyword>
<evidence type="ECO:0000256" key="2">
    <source>
        <dbReference type="ARBA" id="ARBA00023136"/>
    </source>
</evidence>
<feature type="domain" description="Ig-like" evidence="6">
    <location>
        <begin position="13"/>
        <end position="97"/>
    </location>
</feature>
<dbReference type="Proteomes" id="UP001195483">
    <property type="component" value="Unassembled WGS sequence"/>
</dbReference>
<dbReference type="InterPro" id="IPR013783">
    <property type="entry name" value="Ig-like_fold"/>
</dbReference>
<accession>A0AAE0S1F8</accession>
<keyword evidence="3" id="KW-1015">Disulfide bond</keyword>
<feature type="domain" description="Ig-like" evidence="6">
    <location>
        <begin position="112"/>
        <end position="193"/>
    </location>
</feature>
<dbReference type="AlphaFoldDB" id="A0AAE0S1F8"/>
<dbReference type="GO" id="GO:0098609">
    <property type="term" value="P:cell-cell adhesion"/>
    <property type="evidence" value="ECO:0007669"/>
    <property type="project" value="TreeGrafter"/>
</dbReference>
<protein>
    <recommendedName>
        <fullName evidence="6">Ig-like domain-containing protein</fullName>
    </recommendedName>
</protein>
<evidence type="ECO:0000313" key="8">
    <source>
        <dbReference type="Proteomes" id="UP001195483"/>
    </source>
</evidence>
<reference evidence="7" key="2">
    <citation type="journal article" date="2021" name="Genome Biol. Evol.">
        <title>Developing a high-quality reference genome for a parasitic bivalve with doubly uniparental inheritance (Bivalvia: Unionida).</title>
        <authorList>
            <person name="Smith C.H."/>
        </authorList>
    </citation>
    <scope>NUCLEOTIDE SEQUENCE</scope>
    <source>
        <strain evidence="7">CHS0354</strain>
        <tissue evidence="7">Mantle</tissue>
    </source>
</reference>
<sequence>MVTTVSITLVAGPTSITFNPKDIILKEHNALHVSCPTDCFPLCSFQWFKLDPSSGLKNVVSEEHALQITEVTRDMSGNYSCKVQNIITGKFDESSFSLNILCEYGSFSIDGPDEIVLNASNKIIQVDEYDSITIVCAAQCFPPCLIIWTERYRESIMRQGADLKLVNVKTDGTYTCHAKNPKIANSTILRTIVIKVKYGTDILIH</sequence>
<keyword evidence="4" id="KW-0325">Glycoprotein</keyword>
<dbReference type="Pfam" id="PF13927">
    <property type="entry name" value="Ig_3"/>
    <property type="match status" value="1"/>
</dbReference>
<evidence type="ECO:0000256" key="4">
    <source>
        <dbReference type="ARBA" id="ARBA00023180"/>
    </source>
</evidence>
<evidence type="ECO:0000256" key="1">
    <source>
        <dbReference type="ARBA" id="ARBA00004479"/>
    </source>
</evidence>
<dbReference type="CDD" id="cd00096">
    <property type="entry name" value="Ig"/>
    <property type="match status" value="1"/>
</dbReference>
<comment type="caution">
    <text evidence="7">The sequence shown here is derived from an EMBL/GenBank/DDBJ whole genome shotgun (WGS) entry which is preliminary data.</text>
</comment>
<keyword evidence="2" id="KW-0472">Membrane</keyword>
<evidence type="ECO:0000256" key="5">
    <source>
        <dbReference type="ARBA" id="ARBA00023319"/>
    </source>
</evidence>
<dbReference type="EMBL" id="JAEAOA010001522">
    <property type="protein sequence ID" value="KAK3583479.1"/>
    <property type="molecule type" value="Genomic_DNA"/>
</dbReference>
<dbReference type="PANTHER" id="PTHR11640">
    <property type="entry name" value="NEPHRIN"/>
    <property type="match status" value="1"/>
</dbReference>
<dbReference type="InterPro" id="IPR036179">
    <property type="entry name" value="Ig-like_dom_sf"/>
</dbReference>
<dbReference type="SMART" id="SM00409">
    <property type="entry name" value="IG"/>
    <property type="match status" value="2"/>
</dbReference>
<dbReference type="InterPro" id="IPR051275">
    <property type="entry name" value="Cell_adhesion_signaling"/>
</dbReference>
<evidence type="ECO:0000313" key="7">
    <source>
        <dbReference type="EMBL" id="KAK3583479.1"/>
    </source>
</evidence>
<dbReference type="PROSITE" id="PS50835">
    <property type="entry name" value="IG_LIKE"/>
    <property type="match status" value="2"/>
</dbReference>
<dbReference type="GO" id="GO:0050839">
    <property type="term" value="F:cell adhesion molecule binding"/>
    <property type="evidence" value="ECO:0007669"/>
    <property type="project" value="TreeGrafter"/>
</dbReference>
<dbReference type="Gene3D" id="2.60.40.10">
    <property type="entry name" value="Immunoglobulins"/>
    <property type="match status" value="2"/>
</dbReference>
<reference evidence="7" key="1">
    <citation type="journal article" date="2021" name="Genome Biol. Evol.">
        <title>A High-Quality Reference Genome for a Parasitic Bivalve with Doubly Uniparental Inheritance (Bivalvia: Unionida).</title>
        <authorList>
            <person name="Smith C.H."/>
        </authorList>
    </citation>
    <scope>NUCLEOTIDE SEQUENCE</scope>
    <source>
        <strain evidence="7">CHS0354</strain>
    </source>
</reference>
<dbReference type="GO" id="GO:0005886">
    <property type="term" value="C:plasma membrane"/>
    <property type="evidence" value="ECO:0007669"/>
    <property type="project" value="TreeGrafter"/>
</dbReference>
<dbReference type="SUPFAM" id="SSF48726">
    <property type="entry name" value="Immunoglobulin"/>
    <property type="match status" value="2"/>
</dbReference>